<dbReference type="PROSITE" id="PS00908">
    <property type="entry name" value="MR_MLE_1"/>
    <property type="match status" value="1"/>
</dbReference>
<evidence type="ECO:0000256" key="3">
    <source>
        <dbReference type="ARBA" id="ARBA00022723"/>
    </source>
</evidence>
<evidence type="ECO:0000256" key="4">
    <source>
        <dbReference type="ARBA" id="ARBA00022842"/>
    </source>
</evidence>
<dbReference type="AlphaFoldDB" id="A0A1M5JX95"/>
<dbReference type="Gene3D" id="3.20.20.120">
    <property type="entry name" value="Enolase-like C-terminal domain"/>
    <property type="match status" value="1"/>
</dbReference>
<dbReference type="SUPFAM" id="SSF51604">
    <property type="entry name" value="Enolase C-terminal domain-like"/>
    <property type="match status" value="1"/>
</dbReference>
<dbReference type="GO" id="GO:0006518">
    <property type="term" value="P:peptide metabolic process"/>
    <property type="evidence" value="ECO:0007669"/>
    <property type="project" value="UniProtKB-ARBA"/>
</dbReference>
<dbReference type="SFLD" id="SFLDG00180">
    <property type="entry name" value="muconate_cycloisomerase"/>
    <property type="match status" value="1"/>
</dbReference>
<evidence type="ECO:0000313" key="7">
    <source>
        <dbReference type="EMBL" id="SHG45138.1"/>
    </source>
</evidence>
<evidence type="ECO:0000256" key="1">
    <source>
        <dbReference type="ARBA" id="ARBA00001946"/>
    </source>
</evidence>
<dbReference type="Gene3D" id="3.30.390.10">
    <property type="entry name" value="Enolase-like, N-terminal domain"/>
    <property type="match status" value="1"/>
</dbReference>
<dbReference type="Pfam" id="PF13378">
    <property type="entry name" value="MR_MLE_C"/>
    <property type="match status" value="1"/>
</dbReference>
<dbReference type="PANTHER" id="PTHR48073">
    <property type="entry name" value="O-SUCCINYLBENZOATE SYNTHASE-RELATED"/>
    <property type="match status" value="1"/>
</dbReference>
<dbReference type="OrthoDB" id="9802699at2"/>
<feature type="domain" description="Mandelate racemase/muconate lactonizing enzyme C-terminal" evidence="6">
    <location>
        <begin position="149"/>
        <end position="244"/>
    </location>
</feature>
<dbReference type="InterPro" id="IPR013342">
    <property type="entry name" value="Mandelate_racemase_C"/>
</dbReference>
<evidence type="ECO:0000256" key="2">
    <source>
        <dbReference type="ARBA" id="ARBA00008031"/>
    </source>
</evidence>
<sequence>MKITGVDAVPFALPIRRRFRWNGLDQELGEFVLIRIGTDEGFVGYGEATPLATWGDEHGRHGGETLDTVVSIAEKILSRHLRGQDPTAISAIVEQMDSLVIGHTYAKCAVEMALHDLWGKSLGTPVYKLLGGAVRPGVVVAHMVGLMDVGEAVAEAEAACADGIRALQIKGGQDADRDIELVRDLRRRLPAHVRLRLDANQGYRHVKTALRVARELEDCRIDYIEQPVAGLADMRQVTGAAKMPIIADESCWSPRDALDLVGMQGADAISIYLAKAGGFQKAGHVAAIAEAAGLPCDINGSIESAIGNAANLAFALSSRPVSIPAVIPVSAPAGCHPCRIGGHYFEDDIVTRPFGFADGALLPLEGPGLGIEIDEDKVRKYAL</sequence>
<dbReference type="RefSeq" id="WP_079573267.1">
    <property type="nucleotide sequence ID" value="NZ_LT670818.1"/>
</dbReference>
<dbReference type="InterPro" id="IPR036849">
    <property type="entry name" value="Enolase-like_C_sf"/>
</dbReference>
<dbReference type="InterPro" id="IPR018110">
    <property type="entry name" value="Mandel_Rmase/mucon_lact_enz_CS"/>
</dbReference>
<dbReference type="GO" id="GO:0009063">
    <property type="term" value="P:amino acid catabolic process"/>
    <property type="evidence" value="ECO:0007669"/>
    <property type="project" value="InterPro"/>
</dbReference>
<proteinExistence type="inferred from homology"/>
<comment type="cofactor">
    <cofactor evidence="1">
        <name>Mg(2+)</name>
        <dbReference type="ChEBI" id="CHEBI:18420"/>
    </cofactor>
</comment>
<dbReference type="SUPFAM" id="SSF54826">
    <property type="entry name" value="Enolase N-terminal domain-like"/>
    <property type="match status" value="1"/>
</dbReference>
<organism evidence="7 8">
    <name type="scientific">Bradyrhizobium erythrophlei</name>
    <dbReference type="NCBI Taxonomy" id="1437360"/>
    <lineage>
        <taxon>Bacteria</taxon>
        <taxon>Pseudomonadati</taxon>
        <taxon>Pseudomonadota</taxon>
        <taxon>Alphaproteobacteria</taxon>
        <taxon>Hyphomicrobiales</taxon>
        <taxon>Nitrobacteraceae</taxon>
        <taxon>Bradyrhizobium</taxon>
    </lineage>
</organism>
<dbReference type="EMBL" id="LT670818">
    <property type="protein sequence ID" value="SHG45138.1"/>
    <property type="molecule type" value="Genomic_DNA"/>
</dbReference>
<gene>
    <name evidence="7" type="ORF">SAMN05444169_2534</name>
</gene>
<dbReference type="GO" id="GO:0016854">
    <property type="term" value="F:racemase and epimerase activity"/>
    <property type="evidence" value="ECO:0007669"/>
    <property type="project" value="UniProtKB-ARBA"/>
</dbReference>
<dbReference type="FunFam" id="3.30.390.10:FF:000009">
    <property type="entry name" value="Hydrophobic dipeptide epimerase"/>
    <property type="match status" value="1"/>
</dbReference>
<dbReference type="GO" id="GO:0000287">
    <property type="term" value="F:magnesium ion binding"/>
    <property type="evidence" value="ECO:0007669"/>
    <property type="project" value="UniProtKB-ARBA"/>
</dbReference>
<reference evidence="7 8" key="1">
    <citation type="submission" date="2016-11" db="EMBL/GenBank/DDBJ databases">
        <authorList>
            <person name="Jaros S."/>
            <person name="Januszkiewicz K."/>
            <person name="Wedrychowicz H."/>
        </authorList>
    </citation>
    <scope>NUCLEOTIDE SEQUENCE [LARGE SCALE GENOMIC DNA]</scope>
    <source>
        <strain evidence="7 8">GAS242</strain>
    </source>
</reference>
<dbReference type="SFLD" id="SFLDS00001">
    <property type="entry name" value="Enolase"/>
    <property type="match status" value="1"/>
</dbReference>
<evidence type="ECO:0000259" key="6">
    <source>
        <dbReference type="SMART" id="SM00922"/>
    </source>
</evidence>
<accession>A0A1M5JX95</accession>
<keyword evidence="5 7" id="KW-0413">Isomerase</keyword>
<comment type="similarity">
    <text evidence="2">Belongs to the mandelate racemase/muconate lactonizing enzyme family.</text>
</comment>
<keyword evidence="4" id="KW-0460">Magnesium</keyword>
<dbReference type="InterPro" id="IPR029065">
    <property type="entry name" value="Enolase_C-like"/>
</dbReference>
<dbReference type="SMART" id="SM00922">
    <property type="entry name" value="MR_MLE"/>
    <property type="match status" value="1"/>
</dbReference>
<protein>
    <submittedName>
        <fullName evidence="7">Muconate cycloisomerase</fullName>
    </submittedName>
</protein>
<name>A0A1M5JX95_9BRAD</name>
<evidence type="ECO:0000313" key="8">
    <source>
        <dbReference type="Proteomes" id="UP000190675"/>
    </source>
</evidence>
<dbReference type="InterPro" id="IPR013341">
    <property type="entry name" value="Mandelate_racemase_N_dom"/>
</dbReference>
<dbReference type="InterPro" id="IPR029017">
    <property type="entry name" value="Enolase-like_N"/>
</dbReference>
<dbReference type="Proteomes" id="UP000190675">
    <property type="component" value="Chromosome I"/>
</dbReference>
<keyword evidence="3" id="KW-0479">Metal-binding</keyword>
<dbReference type="PANTHER" id="PTHR48073:SF2">
    <property type="entry name" value="O-SUCCINYLBENZOATE SYNTHASE"/>
    <property type="match status" value="1"/>
</dbReference>
<dbReference type="Pfam" id="PF02746">
    <property type="entry name" value="MR_MLE_N"/>
    <property type="match status" value="1"/>
</dbReference>
<evidence type="ECO:0000256" key="5">
    <source>
        <dbReference type="ARBA" id="ARBA00023235"/>
    </source>
</evidence>